<proteinExistence type="predicted"/>
<comment type="caution">
    <text evidence="2">The sequence shown here is derived from an EMBL/GenBank/DDBJ whole genome shotgun (WGS) entry which is preliminary data.</text>
</comment>
<evidence type="ECO:0000313" key="2">
    <source>
        <dbReference type="EMBL" id="OIR14200.1"/>
    </source>
</evidence>
<gene>
    <name evidence="2" type="primary">iolE_1</name>
    <name evidence="2" type="ORF">GALL_46610</name>
</gene>
<dbReference type="EMBL" id="MLJW01000012">
    <property type="protein sequence ID" value="OIR14200.1"/>
    <property type="molecule type" value="Genomic_DNA"/>
</dbReference>
<reference evidence="2" key="1">
    <citation type="submission" date="2016-10" db="EMBL/GenBank/DDBJ databases">
        <title>Sequence of Gallionella enrichment culture.</title>
        <authorList>
            <person name="Poehlein A."/>
            <person name="Muehling M."/>
            <person name="Daniel R."/>
        </authorList>
    </citation>
    <scope>NUCLEOTIDE SEQUENCE</scope>
</reference>
<sequence>MSNQKIKIANAPCSWGVLEFDLEGKSMGYEQVLDEIAETGYAGTELGDWGFMPTDPKQLFVEVNKRNLEMLGAFVPVALSDESAHAEGIERALKTAGLMYDAGYINAVIVLADDNGTVAERTKNAGRVKSEHLLPTEKYKTIAKGADAVASALKEKYGMRTVFHHHAAGYVETPQEIDWLLEYTNPSLVGLCFDTGHYRLGGGADPLSFLKKHYERIWHVHFKDYNPDIAKQVAENNLDYFESVRKGIFCELGKGDVSFPSIKEFLEEKNYGGWIVVEQDVLPGMGSPKHCAKNNRDYLKKIGL</sequence>
<dbReference type="PANTHER" id="PTHR12110:SF41">
    <property type="entry name" value="INOSOSE DEHYDRATASE"/>
    <property type="match status" value="1"/>
</dbReference>
<accession>A0A1J5TDD4</accession>
<dbReference type="PANTHER" id="PTHR12110">
    <property type="entry name" value="HYDROXYPYRUVATE ISOMERASE"/>
    <property type="match status" value="1"/>
</dbReference>
<dbReference type="EC" id="4.2.1.44" evidence="2"/>
<dbReference type="InterPro" id="IPR050312">
    <property type="entry name" value="IolE/XylAMocC-like"/>
</dbReference>
<evidence type="ECO:0000259" key="1">
    <source>
        <dbReference type="Pfam" id="PF01261"/>
    </source>
</evidence>
<dbReference type="GO" id="GO:0050114">
    <property type="term" value="F:myo-inosose-2 dehydratase activity"/>
    <property type="evidence" value="ECO:0007669"/>
    <property type="project" value="UniProtKB-EC"/>
</dbReference>
<keyword evidence="2" id="KW-0456">Lyase</keyword>
<dbReference type="Pfam" id="PF01261">
    <property type="entry name" value="AP_endonuc_2"/>
    <property type="match status" value="1"/>
</dbReference>
<dbReference type="SUPFAM" id="SSF51658">
    <property type="entry name" value="Xylose isomerase-like"/>
    <property type="match status" value="1"/>
</dbReference>
<feature type="domain" description="Xylose isomerase-like TIM barrel" evidence="1">
    <location>
        <begin position="33"/>
        <end position="287"/>
    </location>
</feature>
<dbReference type="Gene3D" id="3.20.20.150">
    <property type="entry name" value="Divalent-metal-dependent TIM barrel enzymes"/>
    <property type="match status" value="1"/>
</dbReference>
<dbReference type="InterPro" id="IPR036237">
    <property type="entry name" value="Xyl_isomerase-like_sf"/>
</dbReference>
<protein>
    <submittedName>
        <fullName evidence="2">Inosose dehydratase</fullName>
        <ecNumber evidence="2">4.2.1.44</ecNumber>
    </submittedName>
</protein>
<organism evidence="2">
    <name type="scientific">mine drainage metagenome</name>
    <dbReference type="NCBI Taxonomy" id="410659"/>
    <lineage>
        <taxon>unclassified sequences</taxon>
        <taxon>metagenomes</taxon>
        <taxon>ecological metagenomes</taxon>
    </lineage>
</organism>
<name>A0A1J5TDD4_9ZZZZ</name>
<dbReference type="AlphaFoldDB" id="A0A1J5TDD4"/>
<dbReference type="InterPro" id="IPR013022">
    <property type="entry name" value="Xyl_isomerase-like_TIM-brl"/>
</dbReference>